<evidence type="ECO:0000259" key="8">
    <source>
        <dbReference type="Pfam" id="PF14322"/>
    </source>
</evidence>
<proteinExistence type="inferred from homology"/>
<dbReference type="KEGG" id="sphe:GFH32_01865"/>
<dbReference type="Pfam" id="PF14322">
    <property type="entry name" value="SusD-like_3"/>
    <property type="match status" value="1"/>
</dbReference>
<sequence>MKAKNIIRSIAGICMLASTSMFVSCEKQLDNVLKNDTYSNAYWKTQGDVESALNGGYGLFRKAINTNQAFFIWGDAPIGKFVTNGNTNESEVYNSGNFVTPYRETGVHNWTNWYRIIDVANLVISKTPGIPDASFGEGKKKNLIGQAYFMRALAYFYMTRVWGGVPLQLTPTETADDAEMKGVTPSDEILKLVVSDAQKASSMMDWNSVDDSERRRGNKGAALALLAHATAFQNDYAKSLTYADSVINNTSNFALQAGGNVRELFKTATAKENIFVVTQKDSETESTGNTGNSSTNNVGFLLTSNLTFPGFPYQVPGYYVDLSRLNRLYTDPNDLRRKDFFTKFDDGPVLADNSLITERFALTKYTNFVFKNASNQGNLRVESNIVIFRLADLILLKSEALFQLNRMGEARTAVNLIRSRAGIPAISAALDNRDLYTEILLERQRELIGEGHSYFDLVRNIWKKKSLNDFQFNSSSLISWSLSLGAAGSDRLALKGYYFPIHNSNLNSNRLITQIPYWMGKY</sequence>
<keyword evidence="10" id="KW-1185">Reference proteome</keyword>
<keyword evidence="5" id="KW-0998">Cell outer membrane</keyword>
<dbReference type="Gene3D" id="1.25.40.390">
    <property type="match status" value="1"/>
</dbReference>
<evidence type="ECO:0000256" key="2">
    <source>
        <dbReference type="ARBA" id="ARBA00006275"/>
    </source>
</evidence>
<dbReference type="Proteomes" id="UP000326921">
    <property type="component" value="Chromosome"/>
</dbReference>
<evidence type="ECO:0000313" key="10">
    <source>
        <dbReference type="Proteomes" id="UP000326921"/>
    </source>
</evidence>
<dbReference type="InterPro" id="IPR011990">
    <property type="entry name" value="TPR-like_helical_dom_sf"/>
</dbReference>
<dbReference type="AlphaFoldDB" id="A0A5Q0QD81"/>
<gene>
    <name evidence="9" type="ORF">GFH32_01865</name>
</gene>
<evidence type="ECO:0000256" key="4">
    <source>
        <dbReference type="ARBA" id="ARBA00023136"/>
    </source>
</evidence>
<evidence type="ECO:0000313" key="9">
    <source>
        <dbReference type="EMBL" id="QGA25140.1"/>
    </source>
</evidence>
<dbReference type="RefSeq" id="WP_153509462.1">
    <property type="nucleotide sequence ID" value="NZ_CP045652.1"/>
</dbReference>
<dbReference type="Pfam" id="PF07980">
    <property type="entry name" value="SusD_RagB"/>
    <property type="match status" value="1"/>
</dbReference>
<evidence type="ECO:0000256" key="5">
    <source>
        <dbReference type="ARBA" id="ARBA00023237"/>
    </source>
</evidence>
<dbReference type="InterPro" id="IPR033985">
    <property type="entry name" value="SusD-like_N"/>
</dbReference>
<accession>A0A5Q0QD81</accession>
<name>A0A5Q0QD81_9SPHI</name>
<dbReference type="CDD" id="cd08977">
    <property type="entry name" value="SusD"/>
    <property type="match status" value="1"/>
</dbReference>
<reference evidence="9 10" key="1">
    <citation type="submission" date="2019-10" db="EMBL/GenBank/DDBJ databases">
        <authorList>
            <person name="Dong K."/>
        </authorList>
    </citation>
    <scope>NUCLEOTIDE SEQUENCE [LARGE SCALE GENOMIC DNA]</scope>
    <source>
        <strain evidence="10">dk4302</strain>
    </source>
</reference>
<keyword evidence="4" id="KW-0472">Membrane</keyword>
<keyword evidence="3 6" id="KW-0732">Signal</keyword>
<feature type="signal peptide" evidence="6">
    <location>
        <begin position="1"/>
        <end position="23"/>
    </location>
</feature>
<dbReference type="EMBL" id="CP045652">
    <property type="protein sequence ID" value="QGA25140.1"/>
    <property type="molecule type" value="Genomic_DNA"/>
</dbReference>
<organism evidence="9 10">
    <name type="scientific">Sphingobacterium zhuxiongii</name>
    <dbReference type="NCBI Taxonomy" id="2662364"/>
    <lineage>
        <taxon>Bacteria</taxon>
        <taxon>Pseudomonadati</taxon>
        <taxon>Bacteroidota</taxon>
        <taxon>Sphingobacteriia</taxon>
        <taxon>Sphingobacteriales</taxon>
        <taxon>Sphingobacteriaceae</taxon>
        <taxon>Sphingobacterium</taxon>
    </lineage>
</organism>
<feature type="chain" id="PRO_5025054606" evidence="6">
    <location>
        <begin position="24"/>
        <end position="522"/>
    </location>
</feature>
<evidence type="ECO:0000256" key="6">
    <source>
        <dbReference type="SAM" id="SignalP"/>
    </source>
</evidence>
<comment type="similarity">
    <text evidence="2">Belongs to the SusD family.</text>
</comment>
<dbReference type="InterPro" id="IPR012944">
    <property type="entry name" value="SusD_RagB_dom"/>
</dbReference>
<feature type="domain" description="SusD-like N-terminal" evidence="8">
    <location>
        <begin position="80"/>
        <end position="228"/>
    </location>
</feature>
<comment type="subcellular location">
    <subcellularLocation>
        <location evidence="1">Cell outer membrane</location>
    </subcellularLocation>
</comment>
<evidence type="ECO:0000256" key="3">
    <source>
        <dbReference type="ARBA" id="ARBA00022729"/>
    </source>
</evidence>
<evidence type="ECO:0000256" key="1">
    <source>
        <dbReference type="ARBA" id="ARBA00004442"/>
    </source>
</evidence>
<dbReference type="GO" id="GO:0009279">
    <property type="term" value="C:cell outer membrane"/>
    <property type="evidence" value="ECO:0007669"/>
    <property type="project" value="UniProtKB-SubCell"/>
</dbReference>
<feature type="domain" description="RagB/SusD" evidence="7">
    <location>
        <begin position="360"/>
        <end position="518"/>
    </location>
</feature>
<dbReference type="PROSITE" id="PS51257">
    <property type="entry name" value="PROKAR_LIPOPROTEIN"/>
    <property type="match status" value="1"/>
</dbReference>
<protein>
    <submittedName>
        <fullName evidence="9">RagB/SusD family nutrient uptake outer membrane protein</fullName>
    </submittedName>
</protein>
<dbReference type="SUPFAM" id="SSF48452">
    <property type="entry name" value="TPR-like"/>
    <property type="match status" value="1"/>
</dbReference>
<evidence type="ECO:0000259" key="7">
    <source>
        <dbReference type="Pfam" id="PF07980"/>
    </source>
</evidence>